<dbReference type="InterPro" id="IPR045174">
    <property type="entry name" value="Dof"/>
</dbReference>
<evidence type="ECO:0000256" key="8">
    <source>
        <dbReference type="PROSITE-ProRule" id="PRU00071"/>
    </source>
</evidence>
<protein>
    <submittedName>
        <fullName evidence="11">Cycling DOF factor 3</fullName>
    </submittedName>
</protein>
<dbReference type="Proteomes" id="UP000585474">
    <property type="component" value="Unassembled WGS sequence"/>
</dbReference>
<gene>
    <name evidence="11" type="ORF">Acr_13g0015600</name>
</gene>
<dbReference type="EMBL" id="BJWL01000013">
    <property type="protein sequence ID" value="GFZ00161.1"/>
    <property type="molecule type" value="Genomic_DNA"/>
</dbReference>
<dbReference type="PROSITE" id="PS50884">
    <property type="entry name" value="ZF_DOF_2"/>
    <property type="match status" value="1"/>
</dbReference>
<evidence type="ECO:0000256" key="1">
    <source>
        <dbReference type="ARBA" id="ARBA00022723"/>
    </source>
</evidence>
<feature type="compositionally biased region" description="Basic and acidic residues" evidence="9">
    <location>
        <begin position="117"/>
        <end position="127"/>
    </location>
</feature>
<organism evidence="11 12">
    <name type="scientific">Actinidia rufa</name>
    <dbReference type="NCBI Taxonomy" id="165716"/>
    <lineage>
        <taxon>Eukaryota</taxon>
        <taxon>Viridiplantae</taxon>
        <taxon>Streptophyta</taxon>
        <taxon>Embryophyta</taxon>
        <taxon>Tracheophyta</taxon>
        <taxon>Spermatophyta</taxon>
        <taxon>Magnoliopsida</taxon>
        <taxon>eudicotyledons</taxon>
        <taxon>Gunneridae</taxon>
        <taxon>Pentapetalae</taxon>
        <taxon>asterids</taxon>
        <taxon>Ericales</taxon>
        <taxon>Actinidiaceae</taxon>
        <taxon>Actinidia</taxon>
    </lineage>
</organism>
<dbReference type="PROSITE" id="PS01361">
    <property type="entry name" value="ZF_DOF_1"/>
    <property type="match status" value="1"/>
</dbReference>
<keyword evidence="5 8" id="KW-0238">DNA-binding</keyword>
<accession>A0A7J0FND5</accession>
<feature type="region of interest" description="Disordered" evidence="9">
    <location>
        <begin position="37"/>
        <end position="129"/>
    </location>
</feature>
<keyword evidence="12" id="KW-1185">Reference proteome</keyword>
<dbReference type="GO" id="GO:0005634">
    <property type="term" value="C:nucleus"/>
    <property type="evidence" value="ECO:0007669"/>
    <property type="project" value="UniProtKB-SubCell"/>
</dbReference>
<evidence type="ECO:0000259" key="10">
    <source>
        <dbReference type="PROSITE" id="PS50884"/>
    </source>
</evidence>
<evidence type="ECO:0000313" key="11">
    <source>
        <dbReference type="EMBL" id="GFZ00161.1"/>
    </source>
</evidence>
<feature type="domain" description="Dof-type" evidence="10">
    <location>
        <begin position="129"/>
        <end position="183"/>
    </location>
</feature>
<dbReference type="PANTHER" id="PTHR31089">
    <property type="entry name" value="CYCLIC DOF FACTOR 2"/>
    <property type="match status" value="1"/>
</dbReference>
<dbReference type="OrthoDB" id="1927254at2759"/>
<feature type="compositionally biased region" description="Basic and acidic residues" evidence="9">
    <location>
        <begin position="95"/>
        <end position="110"/>
    </location>
</feature>
<feature type="compositionally biased region" description="Polar residues" evidence="9">
    <location>
        <begin position="41"/>
        <end position="50"/>
    </location>
</feature>
<keyword evidence="6" id="KW-0804">Transcription</keyword>
<evidence type="ECO:0000313" key="12">
    <source>
        <dbReference type="Proteomes" id="UP000585474"/>
    </source>
</evidence>
<keyword evidence="1" id="KW-0479">Metal-binding</keyword>
<dbReference type="PANTHER" id="PTHR31089:SF78">
    <property type="entry name" value="CYCLIC DOF FACTOR 5"/>
    <property type="match status" value="1"/>
</dbReference>
<dbReference type="InterPro" id="IPR003851">
    <property type="entry name" value="Znf_Dof"/>
</dbReference>
<evidence type="ECO:0000256" key="4">
    <source>
        <dbReference type="ARBA" id="ARBA00023015"/>
    </source>
</evidence>
<feature type="compositionally biased region" description="Basic and acidic residues" evidence="9">
    <location>
        <begin position="347"/>
        <end position="370"/>
    </location>
</feature>
<keyword evidence="3" id="KW-0862">Zinc</keyword>
<evidence type="ECO:0000256" key="7">
    <source>
        <dbReference type="ARBA" id="ARBA00023242"/>
    </source>
</evidence>
<dbReference type="GO" id="GO:0003677">
    <property type="term" value="F:DNA binding"/>
    <property type="evidence" value="ECO:0007669"/>
    <property type="project" value="UniProtKB-UniRule"/>
</dbReference>
<evidence type="ECO:0000256" key="6">
    <source>
        <dbReference type="ARBA" id="ARBA00023163"/>
    </source>
</evidence>
<keyword evidence="4" id="KW-0805">Transcription regulation</keyword>
<evidence type="ECO:0000256" key="9">
    <source>
        <dbReference type="SAM" id="MobiDB-lite"/>
    </source>
</evidence>
<name>A0A7J0FND5_9ERIC</name>
<dbReference type="Pfam" id="PF02701">
    <property type="entry name" value="Zn_ribbon_Dof"/>
    <property type="match status" value="1"/>
</dbReference>
<comment type="subcellular location">
    <subcellularLocation>
        <location evidence="8">Nucleus</location>
    </subcellularLocation>
</comment>
<sequence>MKDPAIKLFGKTIPLLPKHHLSNLTTATTTTTRVAVDHEQQLSSTSSSPAEKNCNIVGDSQENGKKPSESELTETRPEDELKDPKTPCGNPETPSVEKEPSSPEPSKNEEQSETSASEEKTMKKPDKILPCPRCNSTDTKFCYYNNYNVNQPRHFCKNCQRYWTAGGTIRNVPVGSGRRKNKSSSALHYRQIVVSECLEAACGNSMNGIYRPANGTVLSFASDPSICESMPSAWNLAEKKKICGGKKNEDDHKSRFSVSDSPGNGGYCSLQESVMANFQTLPPQVPCFPGPPWPFPMVPPAFSPSGFPITFYPTPAYWGCTPPGSWGCTLPNPAVFPIPRSPTLGKHSRDGNAHKPSKSDSEEPCKENNSERGVWVPKTLRMDDPNEAARSSIWSTLGINNEKNDFINGGSLFKAFQSKGDEKKAHRRNIFCLASQPRSLGKVIQLPRKSVMTNEYRSFVPIRFLKNLEAEIGDKIMFVTNLGEGKIGEAVQVIFFHLP</sequence>
<dbReference type="GO" id="GO:0003700">
    <property type="term" value="F:DNA-binding transcription factor activity"/>
    <property type="evidence" value="ECO:0007669"/>
    <property type="project" value="InterPro"/>
</dbReference>
<feature type="compositionally biased region" description="Basic and acidic residues" evidence="9">
    <location>
        <begin position="62"/>
        <end position="85"/>
    </location>
</feature>
<dbReference type="GO" id="GO:0008270">
    <property type="term" value="F:zinc ion binding"/>
    <property type="evidence" value="ECO:0007669"/>
    <property type="project" value="UniProtKB-KW"/>
</dbReference>
<evidence type="ECO:0000256" key="3">
    <source>
        <dbReference type="ARBA" id="ARBA00022833"/>
    </source>
</evidence>
<evidence type="ECO:0000256" key="5">
    <source>
        <dbReference type="ARBA" id="ARBA00023125"/>
    </source>
</evidence>
<feature type="region of interest" description="Disordered" evidence="9">
    <location>
        <begin position="339"/>
        <end position="374"/>
    </location>
</feature>
<evidence type="ECO:0000256" key="2">
    <source>
        <dbReference type="ARBA" id="ARBA00022771"/>
    </source>
</evidence>
<reference evidence="11 12" key="1">
    <citation type="submission" date="2019-07" db="EMBL/GenBank/DDBJ databases">
        <title>De Novo Assembly of kiwifruit Actinidia rufa.</title>
        <authorList>
            <person name="Sugita-Konishi S."/>
            <person name="Sato K."/>
            <person name="Mori E."/>
            <person name="Abe Y."/>
            <person name="Kisaki G."/>
            <person name="Hamano K."/>
            <person name="Suezawa K."/>
            <person name="Otani M."/>
            <person name="Fukuda T."/>
            <person name="Manabe T."/>
            <person name="Gomi K."/>
            <person name="Tabuchi M."/>
            <person name="Akimitsu K."/>
            <person name="Kataoka I."/>
        </authorList>
    </citation>
    <scope>NUCLEOTIDE SEQUENCE [LARGE SCALE GENOMIC DNA]</scope>
    <source>
        <strain evidence="12">cv. Fuchu</strain>
    </source>
</reference>
<dbReference type="AlphaFoldDB" id="A0A7J0FND5"/>
<keyword evidence="7 8" id="KW-0539">Nucleus</keyword>
<proteinExistence type="predicted"/>
<keyword evidence="2 8" id="KW-0863">Zinc-finger</keyword>
<comment type="caution">
    <text evidence="11">The sequence shown here is derived from an EMBL/GenBank/DDBJ whole genome shotgun (WGS) entry which is preliminary data.</text>
</comment>